<feature type="region of interest" description="Disordered" evidence="1">
    <location>
        <begin position="16"/>
        <end position="37"/>
    </location>
</feature>
<dbReference type="EMBL" id="CAJVPI010001669">
    <property type="protein sequence ID" value="CAG8622641.1"/>
    <property type="molecule type" value="Genomic_DNA"/>
</dbReference>
<dbReference type="Proteomes" id="UP000789739">
    <property type="component" value="Unassembled WGS sequence"/>
</dbReference>
<organism evidence="2 3">
    <name type="scientific">Paraglomus brasilianum</name>
    <dbReference type="NCBI Taxonomy" id="144538"/>
    <lineage>
        <taxon>Eukaryota</taxon>
        <taxon>Fungi</taxon>
        <taxon>Fungi incertae sedis</taxon>
        <taxon>Mucoromycota</taxon>
        <taxon>Glomeromycotina</taxon>
        <taxon>Glomeromycetes</taxon>
        <taxon>Paraglomerales</taxon>
        <taxon>Paraglomeraceae</taxon>
        <taxon>Paraglomus</taxon>
    </lineage>
</organism>
<name>A0A9N9D082_9GLOM</name>
<reference evidence="2" key="1">
    <citation type="submission" date="2021-06" db="EMBL/GenBank/DDBJ databases">
        <authorList>
            <person name="Kallberg Y."/>
            <person name="Tangrot J."/>
            <person name="Rosling A."/>
        </authorList>
    </citation>
    <scope>NUCLEOTIDE SEQUENCE</scope>
    <source>
        <strain evidence="2">BR232B</strain>
    </source>
</reference>
<evidence type="ECO:0000313" key="3">
    <source>
        <dbReference type="Proteomes" id="UP000789739"/>
    </source>
</evidence>
<dbReference type="AlphaFoldDB" id="A0A9N9D082"/>
<sequence length="282" mass="32069">MKILPPSLIIVTPESQPNLQQDSMKSNESFKPITTIPTNPINRAWRVKLPLQAQENKPDKQRVKNWEKTRKSSKISGGSSIYIHNHNSTLSGNSFAVAGNTSTTKATTEATTKRKREGFRGKKNDEVQEQTKRVRFEEKSKKLSSEKGSVSNLNFVRKKSPFIEVAGTSGQMLVEDLVEGFYVVFPGPTFEFPTRLQHIENLKSAVNIIKFVMDKYIQTNKIVENKVSTHNAFEHIFGNNNNLDMDCKSEFIHEPEKQEIIIQKSIFSLDSENLKNINTIRT</sequence>
<feature type="compositionally biased region" description="Basic and acidic residues" evidence="1">
    <location>
        <begin position="118"/>
        <end position="133"/>
    </location>
</feature>
<dbReference type="OrthoDB" id="2439721at2759"/>
<proteinExistence type="predicted"/>
<keyword evidence="3" id="KW-1185">Reference proteome</keyword>
<gene>
    <name evidence="2" type="ORF">PBRASI_LOCUS8797</name>
</gene>
<comment type="caution">
    <text evidence="2">The sequence shown here is derived from an EMBL/GenBank/DDBJ whole genome shotgun (WGS) entry which is preliminary data.</text>
</comment>
<accession>A0A9N9D082</accession>
<evidence type="ECO:0000313" key="2">
    <source>
        <dbReference type="EMBL" id="CAG8622641.1"/>
    </source>
</evidence>
<feature type="compositionally biased region" description="Polar residues" evidence="1">
    <location>
        <begin position="16"/>
        <end position="29"/>
    </location>
</feature>
<evidence type="ECO:0000256" key="1">
    <source>
        <dbReference type="SAM" id="MobiDB-lite"/>
    </source>
</evidence>
<feature type="region of interest" description="Disordered" evidence="1">
    <location>
        <begin position="101"/>
        <end position="133"/>
    </location>
</feature>
<protein>
    <submittedName>
        <fullName evidence="2">5370_t:CDS:1</fullName>
    </submittedName>
</protein>